<evidence type="ECO:0000256" key="2">
    <source>
        <dbReference type="ARBA" id="ARBA00022618"/>
    </source>
</evidence>
<dbReference type="InterPro" id="IPR036145">
    <property type="entry name" value="MinC_C_sf"/>
</dbReference>
<dbReference type="Proteomes" id="UP000516072">
    <property type="component" value="Chromosome"/>
</dbReference>
<keyword evidence="2 6" id="KW-0132">Cell division</keyword>
<keyword evidence="10" id="KW-1185">Reference proteome</keyword>
<keyword evidence="3 6" id="KW-0717">Septation</keyword>
<evidence type="ECO:0000256" key="6">
    <source>
        <dbReference type="HAMAP-Rule" id="MF_00267"/>
    </source>
</evidence>
<dbReference type="GO" id="GO:0000917">
    <property type="term" value="P:division septum assembly"/>
    <property type="evidence" value="ECO:0007669"/>
    <property type="project" value="UniProtKB-KW"/>
</dbReference>
<dbReference type="EMBL" id="LR778175">
    <property type="protein sequence ID" value="CAB1277600.1"/>
    <property type="molecule type" value="Genomic_DNA"/>
</dbReference>
<evidence type="ECO:0000313" key="10">
    <source>
        <dbReference type="Proteomes" id="UP000516072"/>
    </source>
</evidence>
<evidence type="ECO:0000256" key="1">
    <source>
        <dbReference type="ARBA" id="ARBA00006291"/>
    </source>
</evidence>
<dbReference type="Gene3D" id="3.30.70.260">
    <property type="match status" value="1"/>
</dbReference>
<gene>
    <name evidence="6 9" type="primary">minC</name>
    <name evidence="9" type="ORF">NSCAC_1749</name>
</gene>
<evidence type="ECO:0000256" key="5">
    <source>
        <dbReference type="ARBA" id="ARBA00025606"/>
    </source>
</evidence>
<dbReference type="InterPro" id="IPR005526">
    <property type="entry name" value="Septum_form_inhib_MinC_C"/>
</dbReference>
<keyword evidence="4 6" id="KW-0131">Cell cycle</keyword>
<dbReference type="Pfam" id="PF05209">
    <property type="entry name" value="MinC_N"/>
    <property type="match status" value="1"/>
</dbReference>
<evidence type="ECO:0000259" key="7">
    <source>
        <dbReference type="Pfam" id="PF03775"/>
    </source>
</evidence>
<evidence type="ECO:0000256" key="3">
    <source>
        <dbReference type="ARBA" id="ARBA00023210"/>
    </source>
</evidence>
<protein>
    <recommendedName>
        <fullName evidence="6">Probable septum site-determining protein MinC</fullName>
    </recommendedName>
</protein>
<sequence length="240" mass="26652">MTFNLRDSFELKGELSALSVLKLRDTNIEKINHDLATKIKAVPGFFSNTPIIIDLGYLANNSIPLDFDALKSTLARYGLIPIGVRNAKKRDQEMALEIGLALLRDEPIEYTLPEDRNSNNQDIKSSHYEDLSCKALTITKPVRSGQQIYAKKCDLIVLSHTSPGSELLADGNIHIYGSLRGRALAGIHGDRQARIFCQSLEAELIAVAGNYKLINDIGSTFRGRSTQIYLQEEHLIVSLL</sequence>
<evidence type="ECO:0000256" key="4">
    <source>
        <dbReference type="ARBA" id="ARBA00023306"/>
    </source>
</evidence>
<dbReference type="RefSeq" id="WP_197744387.1">
    <property type="nucleotide sequence ID" value="NZ_LR778175.1"/>
</dbReference>
<dbReference type="GO" id="GO:0051302">
    <property type="term" value="P:regulation of cell division"/>
    <property type="evidence" value="ECO:0007669"/>
    <property type="project" value="InterPro"/>
</dbReference>
<dbReference type="InterPro" id="IPR007874">
    <property type="entry name" value="MinC_N"/>
</dbReference>
<dbReference type="Gene3D" id="2.160.20.70">
    <property type="match status" value="1"/>
</dbReference>
<feature type="domain" description="Septum formation inhibitor MinC C-terminal" evidence="7">
    <location>
        <begin position="138"/>
        <end position="237"/>
    </location>
</feature>
<dbReference type="InterPro" id="IPR016098">
    <property type="entry name" value="CAP/MinC_C"/>
</dbReference>
<dbReference type="AlphaFoldDB" id="A0A7G1QBW3"/>
<reference evidence="9 10" key="1">
    <citation type="submission" date="2020-03" db="EMBL/GenBank/DDBJ databases">
        <authorList>
            <person name="Picone N."/>
        </authorList>
    </citation>
    <scope>NUCLEOTIDE SEQUENCE [LARGE SCALE GENOMIC DNA]</scope>
    <source>
        <strain evidence="9">NSCAC1</strain>
    </source>
</reference>
<dbReference type="Pfam" id="PF03775">
    <property type="entry name" value="MinC_C"/>
    <property type="match status" value="1"/>
</dbReference>
<comment type="subunit">
    <text evidence="6">Interacts with MinD and FtsZ.</text>
</comment>
<dbReference type="InterPro" id="IPR013033">
    <property type="entry name" value="MinC"/>
</dbReference>
<evidence type="ECO:0000259" key="8">
    <source>
        <dbReference type="Pfam" id="PF05209"/>
    </source>
</evidence>
<name>A0A7G1QBW3_9GAMM</name>
<dbReference type="GO" id="GO:0000902">
    <property type="term" value="P:cell morphogenesis"/>
    <property type="evidence" value="ECO:0007669"/>
    <property type="project" value="InterPro"/>
</dbReference>
<dbReference type="NCBIfam" id="TIGR01222">
    <property type="entry name" value="minC"/>
    <property type="match status" value="1"/>
</dbReference>
<proteinExistence type="inferred from homology"/>
<organism evidence="9 10">
    <name type="scientific">Candidatus Nitrosacidococcus tergens</name>
    <dbReference type="NCBI Taxonomy" id="553981"/>
    <lineage>
        <taxon>Bacteria</taxon>
        <taxon>Pseudomonadati</taxon>
        <taxon>Pseudomonadota</taxon>
        <taxon>Gammaproteobacteria</taxon>
        <taxon>Chromatiales</taxon>
        <taxon>Chromatiaceae</taxon>
        <taxon>Candidatus Nitrosacidococcus</taxon>
    </lineage>
</organism>
<dbReference type="HAMAP" id="MF_00267">
    <property type="entry name" value="MinC"/>
    <property type="match status" value="1"/>
</dbReference>
<comment type="function">
    <text evidence="5 6">Cell division inhibitor that blocks the formation of polar Z ring septums. Rapidly oscillates between the poles of the cell to destabilize FtsZ filaments that have formed before they mature into polar Z rings. Prevents FtsZ polymerization.</text>
</comment>
<feature type="domain" description="Septum formation inhibitor MinC N-terminal" evidence="8">
    <location>
        <begin position="9"/>
        <end position="81"/>
    </location>
</feature>
<dbReference type="PANTHER" id="PTHR34108">
    <property type="entry name" value="SEPTUM SITE-DETERMINING PROTEIN MINC"/>
    <property type="match status" value="1"/>
</dbReference>
<dbReference type="PANTHER" id="PTHR34108:SF1">
    <property type="entry name" value="SEPTUM SITE-DETERMINING PROTEIN MINC"/>
    <property type="match status" value="1"/>
</dbReference>
<comment type="similarity">
    <text evidence="1 6">Belongs to the MinC family.</text>
</comment>
<dbReference type="GO" id="GO:1901891">
    <property type="term" value="P:regulation of cell septum assembly"/>
    <property type="evidence" value="ECO:0007669"/>
    <property type="project" value="InterPro"/>
</dbReference>
<accession>A0A7G1QBW3</accession>
<evidence type="ECO:0000313" key="9">
    <source>
        <dbReference type="EMBL" id="CAB1277600.1"/>
    </source>
</evidence>
<dbReference type="KEGG" id="ntg:NSCAC_1749"/>
<dbReference type="SUPFAM" id="SSF63848">
    <property type="entry name" value="Cell-division inhibitor MinC, C-terminal domain"/>
    <property type="match status" value="1"/>
</dbReference>